<dbReference type="InterPro" id="IPR020846">
    <property type="entry name" value="MFS_dom"/>
</dbReference>
<evidence type="ECO:0000256" key="6">
    <source>
        <dbReference type="ARBA" id="ARBA00022989"/>
    </source>
</evidence>
<keyword evidence="7 8" id="KW-0472">Membrane</keyword>
<dbReference type="PANTHER" id="PTHR42718:SF9">
    <property type="entry name" value="MAJOR FACILITATOR SUPERFAMILY MULTIDRUG TRANSPORTER MFSC"/>
    <property type="match status" value="1"/>
</dbReference>
<dbReference type="InterPro" id="IPR036259">
    <property type="entry name" value="MFS_trans_sf"/>
</dbReference>
<feature type="transmembrane region" description="Helical" evidence="8">
    <location>
        <begin position="345"/>
        <end position="363"/>
    </location>
</feature>
<dbReference type="RefSeq" id="WP_171716894.1">
    <property type="nucleotide sequence ID" value="NZ_WHOB01000021.1"/>
</dbReference>
<feature type="transmembrane region" description="Helical" evidence="8">
    <location>
        <begin position="178"/>
        <end position="197"/>
    </location>
</feature>
<gene>
    <name evidence="10" type="ORF">GC101_08685</name>
</gene>
<keyword evidence="6 8" id="KW-1133">Transmembrane helix</keyword>
<dbReference type="Gene3D" id="1.20.1720.10">
    <property type="entry name" value="Multidrug resistance protein D"/>
    <property type="match status" value="1"/>
</dbReference>
<evidence type="ECO:0000259" key="9">
    <source>
        <dbReference type="PROSITE" id="PS50850"/>
    </source>
</evidence>
<comment type="subcellular location">
    <subcellularLocation>
        <location evidence="1">Cell membrane</location>
        <topology evidence="1">Multi-pass membrane protein</topology>
    </subcellularLocation>
</comment>
<feature type="transmembrane region" description="Helical" evidence="8">
    <location>
        <begin position="218"/>
        <end position="237"/>
    </location>
</feature>
<dbReference type="SUPFAM" id="SSF103473">
    <property type="entry name" value="MFS general substrate transporter"/>
    <property type="match status" value="1"/>
</dbReference>
<sequence>MAEQPIYPNETARENTALPRKTFILMLMAIIPGMMMVMIDSTAMNVAITNLSHNFDVSFDTLQWVITGYMLAMSVTIPLSGWFSDKIGAARAFMVTVTFFVIGSVLCAMAQDVNQLIVFRIIQGLGGGMIQPIGMAMIFRLAPDNRKGQIMGMLGIPMLLAPASGPVLSGWLLETISWHWIFWINVPIGIITLALASRHLLKKSPPQISVISKEKKSLDAPGLFLAPSAFVLLALSINLKSSLWAGWLMGGAGFLLLVWLWFHELRHPHPILEVRAFREVRFRRGMLISWIQYIALNGSLVFIPQYLQNFRAYSPFEAGLVMSMLAVTSGLLMPVGGRLFDRIGIRPLAGSGLSVIGIALLLLSQMNEGTSGMMIGGIVGLMGIGMGLCMMSLNTYILQSAPPESISRVTPMTSASANLVIPLAIAGLNNFLLMRATVRETETVSGVLAGLGAYSDTFMLAACIALAGALLSLLLKPNQKNSDPQQ</sequence>
<protein>
    <submittedName>
        <fullName evidence="10">DHA2 family efflux MFS transporter permease subunit</fullName>
    </submittedName>
</protein>
<dbReference type="Proteomes" id="UP000596857">
    <property type="component" value="Unassembled WGS sequence"/>
</dbReference>
<feature type="transmembrane region" description="Helical" evidence="8">
    <location>
        <begin position="419"/>
        <end position="438"/>
    </location>
</feature>
<feature type="transmembrane region" description="Helical" evidence="8">
    <location>
        <begin position="313"/>
        <end position="333"/>
    </location>
</feature>
<feature type="transmembrane region" description="Helical" evidence="8">
    <location>
        <begin position="151"/>
        <end position="172"/>
    </location>
</feature>
<proteinExistence type="inferred from homology"/>
<dbReference type="Pfam" id="PF07690">
    <property type="entry name" value="MFS_1"/>
    <property type="match status" value="1"/>
</dbReference>
<keyword evidence="4" id="KW-1003">Cell membrane</keyword>
<organism evidence="10 11">
    <name type="scientific">Paenibacillus phytohabitans</name>
    <dbReference type="NCBI Taxonomy" id="2654978"/>
    <lineage>
        <taxon>Bacteria</taxon>
        <taxon>Bacillati</taxon>
        <taxon>Bacillota</taxon>
        <taxon>Bacilli</taxon>
        <taxon>Bacillales</taxon>
        <taxon>Paenibacillaceae</taxon>
        <taxon>Paenibacillus</taxon>
    </lineage>
</organism>
<evidence type="ECO:0000256" key="3">
    <source>
        <dbReference type="ARBA" id="ARBA00022448"/>
    </source>
</evidence>
<dbReference type="InterPro" id="IPR011701">
    <property type="entry name" value="MFS"/>
</dbReference>
<dbReference type="InterPro" id="IPR004638">
    <property type="entry name" value="EmrB-like"/>
</dbReference>
<evidence type="ECO:0000313" key="10">
    <source>
        <dbReference type="EMBL" id="NOU78956.1"/>
    </source>
</evidence>
<comment type="similarity">
    <text evidence="2">Belongs to the major facilitator superfamily. EmrB family.</text>
</comment>
<accession>A0ABX1YDS6</accession>
<keyword evidence="11" id="KW-1185">Reference proteome</keyword>
<dbReference type="EMBL" id="WHOB01000021">
    <property type="protein sequence ID" value="NOU78956.1"/>
    <property type="molecule type" value="Genomic_DNA"/>
</dbReference>
<evidence type="ECO:0000256" key="1">
    <source>
        <dbReference type="ARBA" id="ARBA00004651"/>
    </source>
</evidence>
<evidence type="ECO:0000256" key="8">
    <source>
        <dbReference type="SAM" id="Phobius"/>
    </source>
</evidence>
<name>A0ABX1YDS6_9BACL</name>
<feature type="transmembrane region" description="Helical" evidence="8">
    <location>
        <begin position="90"/>
        <end position="111"/>
    </location>
</feature>
<dbReference type="Gene3D" id="1.20.1250.20">
    <property type="entry name" value="MFS general substrate transporter like domains"/>
    <property type="match status" value="1"/>
</dbReference>
<reference evidence="10 11" key="1">
    <citation type="submission" date="2019-10" db="EMBL/GenBank/DDBJ databases">
        <title>Description of Paenibacillus terricola sp. nov.</title>
        <authorList>
            <person name="Carlier A."/>
            <person name="Qi S."/>
        </authorList>
    </citation>
    <scope>NUCLEOTIDE SEQUENCE [LARGE SCALE GENOMIC DNA]</scope>
    <source>
        <strain evidence="10 11">LMG 31459</strain>
    </source>
</reference>
<feature type="transmembrane region" description="Helical" evidence="8">
    <location>
        <begin position="64"/>
        <end position="83"/>
    </location>
</feature>
<feature type="domain" description="Major facilitator superfamily (MFS) profile" evidence="9">
    <location>
        <begin position="26"/>
        <end position="480"/>
    </location>
</feature>
<feature type="transmembrane region" description="Helical" evidence="8">
    <location>
        <begin position="375"/>
        <end position="398"/>
    </location>
</feature>
<dbReference type="CDD" id="cd17503">
    <property type="entry name" value="MFS_LmrB_MDR_like"/>
    <property type="match status" value="1"/>
</dbReference>
<dbReference type="NCBIfam" id="TIGR00711">
    <property type="entry name" value="efflux_EmrB"/>
    <property type="match status" value="1"/>
</dbReference>
<evidence type="ECO:0000256" key="4">
    <source>
        <dbReference type="ARBA" id="ARBA00022475"/>
    </source>
</evidence>
<feature type="transmembrane region" description="Helical" evidence="8">
    <location>
        <begin position="23"/>
        <end position="44"/>
    </location>
</feature>
<keyword evidence="5 8" id="KW-0812">Transmembrane</keyword>
<feature type="transmembrane region" description="Helical" evidence="8">
    <location>
        <begin position="117"/>
        <end position="139"/>
    </location>
</feature>
<evidence type="ECO:0000313" key="11">
    <source>
        <dbReference type="Proteomes" id="UP000596857"/>
    </source>
</evidence>
<comment type="caution">
    <text evidence="10">The sequence shown here is derived from an EMBL/GenBank/DDBJ whole genome shotgun (WGS) entry which is preliminary data.</text>
</comment>
<feature type="transmembrane region" description="Helical" evidence="8">
    <location>
        <begin position="243"/>
        <end position="262"/>
    </location>
</feature>
<evidence type="ECO:0000256" key="7">
    <source>
        <dbReference type="ARBA" id="ARBA00023136"/>
    </source>
</evidence>
<feature type="transmembrane region" description="Helical" evidence="8">
    <location>
        <begin position="458"/>
        <end position="475"/>
    </location>
</feature>
<dbReference type="PROSITE" id="PS50850">
    <property type="entry name" value="MFS"/>
    <property type="match status" value="1"/>
</dbReference>
<evidence type="ECO:0000256" key="2">
    <source>
        <dbReference type="ARBA" id="ARBA00008537"/>
    </source>
</evidence>
<dbReference type="PANTHER" id="PTHR42718">
    <property type="entry name" value="MAJOR FACILITATOR SUPERFAMILY MULTIDRUG TRANSPORTER MFSC"/>
    <property type="match status" value="1"/>
</dbReference>
<feature type="transmembrane region" description="Helical" evidence="8">
    <location>
        <begin position="287"/>
        <end position="307"/>
    </location>
</feature>
<keyword evidence="3" id="KW-0813">Transport</keyword>
<evidence type="ECO:0000256" key="5">
    <source>
        <dbReference type="ARBA" id="ARBA00022692"/>
    </source>
</evidence>